<evidence type="ECO:0000313" key="3">
    <source>
        <dbReference type="Proteomes" id="UP001565369"/>
    </source>
</evidence>
<comment type="caution">
    <text evidence="2">The sequence shown here is derived from an EMBL/GenBank/DDBJ whole genome shotgun (WGS) entry which is preliminary data.</text>
</comment>
<organism evidence="2 3">
    <name type="scientific">Bradyrhizobium ottawaense</name>
    <dbReference type="NCBI Taxonomy" id="931866"/>
    <lineage>
        <taxon>Bacteria</taxon>
        <taxon>Pseudomonadati</taxon>
        <taxon>Pseudomonadota</taxon>
        <taxon>Alphaproteobacteria</taxon>
        <taxon>Hyphomicrobiales</taxon>
        <taxon>Nitrobacteraceae</taxon>
        <taxon>Bradyrhizobium</taxon>
    </lineage>
</organism>
<gene>
    <name evidence="2" type="ORF">ABIG07_002333</name>
</gene>
<name>A0ABV4FP56_9BRAD</name>
<reference evidence="2 3" key="1">
    <citation type="submission" date="2024-07" db="EMBL/GenBank/DDBJ databases">
        <title>Genomic Encyclopedia of Type Strains, Phase V (KMG-V): Genome sequencing to study the core and pangenomes of soil and plant-associated prokaryotes.</title>
        <authorList>
            <person name="Whitman W."/>
        </authorList>
    </citation>
    <scope>NUCLEOTIDE SEQUENCE [LARGE SCALE GENOMIC DNA]</scope>
    <source>
        <strain evidence="2 3">USDA 152</strain>
    </source>
</reference>
<feature type="compositionally biased region" description="Basic and acidic residues" evidence="1">
    <location>
        <begin position="1"/>
        <end position="10"/>
    </location>
</feature>
<dbReference type="EMBL" id="JBGBZJ010000003">
    <property type="protein sequence ID" value="MEY9453385.1"/>
    <property type="molecule type" value="Genomic_DNA"/>
</dbReference>
<accession>A0ABV4FP56</accession>
<dbReference type="Proteomes" id="UP001565369">
    <property type="component" value="Unassembled WGS sequence"/>
</dbReference>
<protein>
    <submittedName>
        <fullName evidence="2">Uncharacterized protein</fullName>
    </submittedName>
</protein>
<evidence type="ECO:0000313" key="2">
    <source>
        <dbReference type="EMBL" id="MEY9453385.1"/>
    </source>
</evidence>
<sequence>MKGRDGDRRNRFGSNLDVIRQSQRNDLERRRSLLTRAPTEPPAAIQAQSATPTAIPVLPALRLYHRSDLNSEVNYVSAAHAAVSTVADAVIKRKSGVIFTWPDRINRPLGVTISALLRAQSARPTLRCTVAYYPFSDRKTHSLKSIFVDEEDLAARYLETIRAMDRSQYSGPDYQNAYLLKGLREASAAGGSAKISHPNLRELIPTFAPIEHNHTIRYADRDEDFLGDIASRRTLIKEASKYRREISSKDVAPIAILGLPPSVDGINRLFKADSRLGDRCDLIVADATDVAFGQADSWLKGLRRLAHLARSAGQSVPIVVITQDGVIAKTASEIIASAGGGDHARPKRIGVRSVVKTVPNDFTTQSEVFETWNAASFTAHLKARELAQFREDALSLASNLRSAGYPGAADAVVKAVTFARTIACLPIPLTIFREHLDYMERAGAVSDYVAAQYRFLGVADSLRKAERDADSLGDAVHTFRERAEGMVVRYADGGEVAELVRELIGKAVSKANRTIVAFRDRVVLSAVSEWLADREDIDQAKLASKLIMTTTEALASTLSATSRGAPVDSLFLVNPKVRHFERIILSPSLPRKVGLIGDGGTLGAIATVLAPVTPLFEGEPAARLKAVSASLAEYAERMTAFDFEKTIIPEFAPDLTLDFTIQDSSEGGPYEGPVVELYTEDGYLLRLPSHAECLVIQEDELKPLKEQPADKVSVGDRIFVFSRDLHDRLEFLLGPVKSEGTTLLASYQQAVRDRVALIPGDRQKQALEILTRMKTAAALIDEEFDAGRNEVSNVIRWMSTGRANGRPDAPRSVKNFALFMNAIGVPETIAAQYWRNAVVSSRVMAIQVGLHAHGRAQEFVMNPQGFYARASEKKPELKQLWEEMVRSASVVLSRHFVSGKQRKENDR</sequence>
<evidence type="ECO:0000256" key="1">
    <source>
        <dbReference type="SAM" id="MobiDB-lite"/>
    </source>
</evidence>
<proteinExistence type="predicted"/>
<dbReference type="RefSeq" id="WP_028141982.1">
    <property type="nucleotide sequence ID" value="NZ_AXAF01000013.1"/>
</dbReference>
<keyword evidence="3" id="KW-1185">Reference proteome</keyword>
<feature type="region of interest" description="Disordered" evidence="1">
    <location>
        <begin position="1"/>
        <end position="21"/>
    </location>
</feature>